<name>A0A517QVV3_9PLAN</name>
<evidence type="ECO:0000313" key="2">
    <source>
        <dbReference type="EMBL" id="QDT35748.1"/>
    </source>
</evidence>
<dbReference type="Proteomes" id="UP000317318">
    <property type="component" value="Chromosome"/>
</dbReference>
<proteinExistence type="predicted"/>
<dbReference type="PROSITE" id="PS00409">
    <property type="entry name" value="PROKAR_NTER_METHYL"/>
    <property type="match status" value="1"/>
</dbReference>
<keyword evidence="3" id="KW-1185">Reference proteome</keyword>
<evidence type="ECO:0000313" key="3">
    <source>
        <dbReference type="Proteomes" id="UP000317318"/>
    </source>
</evidence>
<dbReference type="PANTHER" id="PTHR30093">
    <property type="entry name" value="GENERAL SECRETION PATHWAY PROTEIN G"/>
    <property type="match status" value="1"/>
</dbReference>
<dbReference type="InterPro" id="IPR045584">
    <property type="entry name" value="Pilin-like"/>
</dbReference>
<dbReference type="KEGG" id="svp:Pan189_01010"/>
<dbReference type="Gene3D" id="3.30.700.10">
    <property type="entry name" value="Glycoprotein, Type 4 Pilin"/>
    <property type="match status" value="1"/>
</dbReference>
<dbReference type="RefSeq" id="WP_145362016.1">
    <property type="nucleotide sequence ID" value="NZ_CP036268.1"/>
</dbReference>
<dbReference type="InterPro" id="IPR011453">
    <property type="entry name" value="DUF1559"/>
</dbReference>
<reference evidence="2 3" key="1">
    <citation type="submission" date="2019-02" db="EMBL/GenBank/DDBJ databases">
        <title>Deep-cultivation of Planctomycetes and their phenomic and genomic characterization uncovers novel biology.</title>
        <authorList>
            <person name="Wiegand S."/>
            <person name="Jogler M."/>
            <person name="Boedeker C."/>
            <person name="Pinto D."/>
            <person name="Vollmers J."/>
            <person name="Rivas-Marin E."/>
            <person name="Kohn T."/>
            <person name="Peeters S.H."/>
            <person name="Heuer A."/>
            <person name="Rast P."/>
            <person name="Oberbeckmann S."/>
            <person name="Bunk B."/>
            <person name="Jeske O."/>
            <person name="Meyerdierks A."/>
            <person name="Storesund J.E."/>
            <person name="Kallscheuer N."/>
            <person name="Luecker S."/>
            <person name="Lage O.M."/>
            <person name="Pohl T."/>
            <person name="Merkel B.J."/>
            <person name="Hornburger P."/>
            <person name="Mueller R.-W."/>
            <person name="Bruemmer F."/>
            <person name="Labrenz M."/>
            <person name="Spormann A.M."/>
            <person name="Op den Camp H."/>
            <person name="Overmann J."/>
            <person name="Amann R."/>
            <person name="Jetten M.S.M."/>
            <person name="Mascher T."/>
            <person name="Medema M.H."/>
            <person name="Devos D.P."/>
            <person name="Kaster A.-K."/>
            <person name="Ovreas L."/>
            <person name="Rohde M."/>
            <person name="Galperin M.Y."/>
            <person name="Jogler C."/>
        </authorList>
    </citation>
    <scope>NUCLEOTIDE SEQUENCE [LARGE SCALE GENOMIC DNA]</scope>
    <source>
        <strain evidence="2 3">Pan189</strain>
    </source>
</reference>
<sequence length="350" mass="38184">MRISFVSSRRRRRGFTLIELLVVIAIIAILIALLLPAVQQAREAAKRTECKNNLKQIGLALHNYHDAHSMFPMGMHTGSQASGDVGQRGGWGWGAYLLPFMEESAVYENFTFEQRLGSAANRNLLGSIVKGVHCPSDEIPKVLNDRVESGPNVNVSNLTTSYLGNGGAFIHMSFKDDGSCGHPSATNSIPNTGVLIQDNPVRFRDITDGTSNTIAVGEAAWRFTLNDQRWYGKPQPGGAHGNFSWFGVCEDVGGSVYTSKLAVMRVGAVPINEPASTSSWNFDFAWWSFSSEHTGGAQFCFADGSVHFLSENINHTREFGWGANGANFANNLGTYQRLMARNDGRVVGAF</sequence>
<dbReference type="InterPro" id="IPR027558">
    <property type="entry name" value="Pre_pil_HX9DG_C"/>
</dbReference>
<dbReference type="PANTHER" id="PTHR30093:SF2">
    <property type="entry name" value="TYPE II SECRETION SYSTEM PROTEIN H"/>
    <property type="match status" value="1"/>
</dbReference>
<dbReference type="OrthoDB" id="263777at2"/>
<dbReference type="Pfam" id="PF07963">
    <property type="entry name" value="N_methyl"/>
    <property type="match status" value="1"/>
</dbReference>
<dbReference type="Pfam" id="PF07596">
    <property type="entry name" value="SBP_bac_10"/>
    <property type="match status" value="1"/>
</dbReference>
<feature type="domain" description="DUF1559" evidence="1">
    <location>
        <begin position="39"/>
        <end position="314"/>
    </location>
</feature>
<dbReference type="AlphaFoldDB" id="A0A517QVV3"/>
<accession>A0A517QVV3</accession>
<dbReference type="NCBIfam" id="TIGR04294">
    <property type="entry name" value="pre_pil_HX9DG"/>
    <property type="match status" value="1"/>
</dbReference>
<gene>
    <name evidence="2" type="primary">xcpT_1</name>
    <name evidence="2" type="ORF">Pan189_01010</name>
</gene>
<protein>
    <submittedName>
        <fullName evidence="2">Type II secretion system protein G</fullName>
    </submittedName>
</protein>
<organism evidence="2 3">
    <name type="scientific">Stratiformator vulcanicus</name>
    <dbReference type="NCBI Taxonomy" id="2527980"/>
    <lineage>
        <taxon>Bacteria</taxon>
        <taxon>Pseudomonadati</taxon>
        <taxon>Planctomycetota</taxon>
        <taxon>Planctomycetia</taxon>
        <taxon>Planctomycetales</taxon>
        <taxon>Planctomycetaceae</taxon>
        <taxon>Stratiformator</taxon>
    </lineage>
</organism>
<dbReference type="SUPFAM" id="SSF54523">
    <property type="entry name" value="Pili subunits"/>
    <property type="match status" value="1"/>
</dbReference>
<dbReference type="InterPro" id="IPR012902">
    <property type="entry name" value="N_methyl_site"/>
</dbReference>
<dbReference type="NCBIfam" id="TIGR02532">
    <property type="entry name" value="IV_pilin_GFxxxE"/>
    <property type="match status" value="1"/>
</dbReference>
<dbReference type="EMBL" id="CP036268">
    <property type="protein sequence ID" value="QDT35748.1"/>
    <property type="molecule type" value="Genomic_DNA"/>
</dbReference>
<evidence type="ECO:0000259" key="1">
    <source>
        <dbReference type="Pfam" id="PF07596"/>
    </source>
</evidence>